<reference evidence="2" key="2">
    <citation type="submission" date="2023-05" db="EMBL/GenBank/DDBJ databases">
        <authorList>
            <person name="Fouks B."/>
        </authorList>
    </citation>
    <scope>NUCLEOTIDE SEQUENCE</scope>
    <source>
        <strain evidence="2">Stay&amp;Tobe</strain>
        <tissue evidence="2">Testes</tissue>
    </source>
</reference>
<keyword evidence="1" id="KW-0472">Membrane</keyword>
<dbReference type="AlphaFoldDB" id="A0AAD7ZBC7"/>
<keyword evidence="1" id="KW-1133">Transmembrane helix</keyword>
<feature type="transmembrane region" description="Helical" evidence="1">
    <location>
        <begin position="69"/>
        <end position="89"/>
    </location>
</feature>
<dbReference type="EMBL" id="JASPKZ010009371">
    <property type="protein sequence ID" value="KAJ9577177.1"/>
    <property type="molecule type" value="Genomic_DNA"/>
</dbReference>
<feature type="non-terminal residue" evidence="2">
    <location>
        <position position="316"/>
    </location>
</feature>
<name>A0AAD7ZBC7_DIPPU</name>
<gene>
    <name evidence="2" type="ORF">L9F63_006234</name>
</gene>
<evidence type="ECO:0000313" key="2">
    <source>
        <dbReference type="EMBL" id="KAJ9577177.1"/>
    </source>
</evidence>
<evidence type="ECO:0000313" key="3">
    <source>
        <dbReference type="Proteomes" id="UP001233999"/>
    </source>
</evidence>
<reference evidence="2" key="1">
    <citation type="journal article" date="2023" name="IScience">
        <title>Live-bearing cockroach genome reveals convergent evolutionary mechanisms linked to viviparity in insects and beyond.</title>
        <authorList>
            <person name="Fouks B."/>
            <person name="Harrison M.C."/>
            <person name="Mikhailova A.A."/>
            <person name="Marchal E."/>
            <person name="English S."/>
            <person name="Carruthers M."/>
            <person name="Jennings E.C."/>
            <person name="Chiamaka E.L."/>
            <person name="Frigard R.A."/>
            <person name="Pippel M."/>
            <person name="Attardo G.M."/>
            <person name="Benoit J.B."/>
            <person name="Bornberg-Bauer E."/>
            <person name="Tobe S.S."/>
        </authorList>
    </citation>
    <scope>NUCLEOTIDE SEQUENCE</scope>
    <source>
        <strain evidence="2">Stay&amp;Tobe</strain>
    </source>
</reference>
<feature type="transmembrane region" description="Helical" evidence="1">
    <location>
        <begin position="101"/>
        <end position="123"/>
    </location>
</feature>
<comment type="caution">
    <text evidence="2">The sequence shown here is derived from an EMBL/GenBank/DDBJ whole genome shotgun (WGS) entry which is preliminary data.</text>
</comment>
<evidence type="ECO:0000256" key="1">
    <source>
        <dbReference type="SAM" id="Phobius"/>
    </source>
</evidence>
<sequence length="316" mass="34872">GKAAWQERERERQASLPEVAVNHRLKATEAHRRWMKRNRIHDSSFGGSSSDDEDIPGGLYGHQSAAANALLYVGLGTVAIGLVISFVGTGEKGFKTLELRLIGPTLIGSGLLCCLVRIFLCVCPSRCFRRRPKHHHHHHHHHHHRHHHGNSIKCHPAGNFFEAVNKDSKPSESIALADQTSLLQKNTNKQKTVSILTTPVNTATTSSQPPPPPVIPESVVTSTSVFLQHEQAVASLPNLISDKLLHMDESVGENKRTSIPSVHESGCSNPDPEAHRLEEELLLLEEELRPPNSTSPDIDRLLQSEIVLSPSKLQQT</sequence>
<keyword evidence="3" id="KW-1185">Reference proteome</keyword>
<keyword evidence="1" id="KW-0812">Transmembrane</keyword>
<protein>
    <submittedName>
        <fullName evidence="2">Uncharacterized protein</fullName>
    </submittedName>
</protein>
<accession>A0AAD7ZBC7</accession>
<organism evidence="2 3">
    <name type="scientific">Diploptera punctata</name>
    <name type="common">Pacific beetle cockroach</name>
    <dbReference type="NCBI Taxonomy" id="6984"/>
    <lineage>
        <taxon>Eukaryota</taxon>
        <taxon>Metazoa</taxon>
        <taxon>Ecdysozoa</taxon>
        <taxon>Arthropoda</taxon>
        <taxon>Hexapoda</taxon>
        <taxon>Insecta</taxon>
        <taxon>Pterygota</taxon>
        <taxon>Neoptera</taxon>
        <taxon>Polyneoptera</taxon>
        <taxon>Dictyoptera</taxon>
        <taxon>Blattodea</taxon>
        <taxon>Blaberoidea</taxon>
        <taxon>Blaberidae</taxon>
        <taxon>Diplopterinae</taxon>
        <taxon>Diploptera</taxon>
    </lineage>
</organism>
<proteinExistence type="predicted"/>
<dbReference type="Proteomes" id="UP001233999">
    <property type="component" value="Unassembled WGS sequence"/>
</dbReference>